<accession>A0A4Y7TJ77</accession>
<dbReference type="Gene3D" id="2.60.120.260">
    <property type="entry name" value="Galactose-binding domain-like"/>
    <property type="match status" value="1"/>
</dbReference>
<dbReference type="STRING" id="71717.A0A4Y7TJ77"/>
<comment type="caution">
    <text evidence="2">The sequence shown here is derived from an EMBL/GenBank/DDBJ whole genome shotgun (WGS) entry which is preliminary data.</text>
</comment>
<keyword evidence="1" id="KW-1133">Transmembrane helix</keyword>
<reference evidence="2 3" key="1">
    <citation type="journal article" date="2019" name="Nat. Ecol. Evol.">
        <title>Megaphylogeny resolves global patterns of mushroom evolution.</title>
        <authorList>
            <person name="Varga T."/>
            <person name="Krizsan K."/>
            <person name="Foldi C."/>
            <person name="Dima B."/>
            <person name="Sanchez-Garcia M."/>
            <person name="Sanchez-Ramirez S."/>
            <person name="Szollosi G.J."/>
            <person name="Szarkandi J.G."/>
            <person name="Papp V."/>
            <person name="Albert L."/>
            <person name="Andreopoulos W."/>
            <person name="Angelini C."/>
            <person name="Antonin V."/>
            <person name="Barry K.W."/>
            <person name="Bougher N.L."/>
            <person name="Buchanan P."/>
            <person name="Buyck B."/>
            <person name="Bense V."/>
            <person name="Catcheside P."/>
            <person name="Chovatia M."/>
            <person name="Cooper J."/>
            <person name="Damon W."/>
            <person name="Desjardin D."/>
            <person name="Finy P."/>
            <person name="Geml J."/>
            <person name="Haridas S."/>
            <person name="Hughes K."/>
            <person name="Justo A."/>
            <person name="Karasinski D."/>
            <person name="Kautmanova I."/>
            <person name="Kiss B."/>
            <person name="Kocsube S."/>
            <person name="Kotiranta H."/>
            <person name="LaButti K.M."/>
            <person name="Lechner B.E."/>
            <person name="Liimatainen K."/>
            <person name="Lipzen A."/>
            <person name="Lukacs Z."/>
            <person name="Mihaltcheva S."/>
            <person name="Morgado L.N."/>
            <person name="Niskanen T."/>
            <person name="Noordeloos M.E."/>
            <person name="Ohm R.A."/>
            <person name="Ortiz-Santana B."/>
            <person name="Ovrebo C."/>
            <person name="Racz N."/>
            <person name="Riley R."/>
            <person name="Savchenko A."/>
            <person name="Shiryaev A."/>
            <person name="Soop K."/>
            <person name="Spirin V."/>
            <person name="Szebenyi C."/>
            <person name="Tomsovsky M."/>
            <person name="Tulloss R.E."/>
            <person name="Uehling J."/>
            <person name="Grigoriev I.V."/>
            <person name="Vagvolgyi C."/>
            <person name="Papp T."/>
            <person name="Martin F.M."/>
            <person name="Miettinen O."/>
            <person name="Hibbett D.S."/>
            <person name="Nagy L.G."/>
        </authorList>
    </citation>
    <scope>NUCLEOTIDE SEQUENCE [LARGE SCALE GENOMIC DNA]</scope>
    <source>
        <strain evidence="2 3">FP101781</strain>
    </source>
</reference>
<feature type="transmembrane region" description="Helical" evidence="1">
    <location>
        <begin position="378"/>
        <end position="396"/>
    </location>
</feature>
<proteinExistence type="predicted"/>
<evidence type="ECO:0000313" key="3">
    <source>
        <dbReference type="Proteomes" id="UP000298030"/>
    </source>
</evidence>
<gene>
    <name evidence="2" type="ORF">FA13DRAFT_127022</name>
</gene>
<dbReference type="Proteomes" id="UP000298030">
    <property type="component" value="Unassembled WGS sequence"/>
</dbReference>
<keyword evidence="1" id="KW-0812">Transmembrane</keyword>
<keyword evidence="1" id="KW-0472">Membrane</keyword>
<dbReference type="AlphaFoldDB" id="A0A4Y7TJ77"/>
<keyword evidence="3" id="KW-1185">Reference proteome</keyword>
<organism evidence="2 3">
    <name type="scientific">Coprinellus micaceus</name>
    <name type="common">Glistening ink-cap mushroom</name>
    <name type="synonym">Coprinus micaceus</name>
    <dbReference type="NCBI Taxonomy" id="71717"/>
    <lineage>
        <taxon>Eukaryota</taxon>
        <taxon>Fungi</taxon>
        <taxon>Dikarya</taxon>
        <taxon>Basidiomycota</taxon>
        <taxon>Agaricomycotina</taxon>
        <taxon>Agaricomycetes</taxon>
        <taxon>Agaricomycetidae</taxon>
        <taxon>Agaricales</taxon>
        <taxon>Agaricineae</taxon>
        <taxon>Psathyrellaceae</taxon>
        <taxon>Coprinellus</taxon>
    </lineage>
</organism>
<dbReference type="OrthoDB" id="2756615at2759"/>
<protein>
    <submittedName>
        <fullName evidence="2">Uncharacterized protein</fullName>
    </submittedName>
</protein>
<name>A0A4Y7TJ77_COPMI</name>
<evidence type="ECO:0000313" key="2">
    <source>
        <dbReference type="EMBL" id="TEB33998.1"/>
    </source>
</evidence>
<dbReference type="EMBL" id="QPFP01000011">
    <property type="protein sequence ID" value="TEB33998.1"/>
    <property type="molecule type" value="Genomic_DNA"/>
</dbReference>
<sequence>MPPQSSDSQGGPHYVSATDLLVDDSDQVMFVFPEGRWRVQPDTQWYGGTVSSYSGASTGDSELEKSLTLSLQGLSVSFVGVAPTNSTRPFYISFDGSTPTPQTFTAPKVPTPQASTYREWFTTPVSQDYFQREITLYNLPVGVSLDYARVAYGFSTSGPVVPQVYEPSGGRRRLAVDDSDPNIQWANGAGGGWDVLEKGWSVGSSGSRSADVGGEGLEADAYRGTVHASSTVGSSATLYFWGNSVSLYGFLPRSAPSGSAVTVSYRVDKGDEVIRKYGDGSSTSGGDETLQQHFELYGVKGLDDATHMLELNITDIEAPSSSSPPLAFYIDYFTYSTENSPLIQLTSANGVPVNAEFLRKMEVSDVPKAPAPVLGPQYIAAVVILVLSSIIMLWFGRKYLVIALAWLLTLGDKA</sequence>
<evidence type="ECO:0000256" key="1">
    <source>
        <dbReference type="SAM" id="Phobius"/>
    </source>
</evidence>